<dbReference type="Proteomes" id="UP000628086">
    <property type="component" value="Unassembled WGS sequence"/>
</dbReference>
<feature type="chain" id="PRO_5046461592" evidence="1">
    <location>
        <begin position="19"/>
        <end position="85"/>
    </location>
</feature>
<protein>
    <submittedName>
        <fullName evidence="2">DUF2790 domain-containing protein</fullName>
    </submittedName>
</protein>
<dbReference type="RefSeq" id="WP_081669618.1">
    <property type="nucleotide sequence ID" value="NZ_JABWRR010000001.1"/>
</dbReference>
<keyword evidence="1" id="KW-0732">Signal</keyword>
<evidence type="ECO:0000313" key="3">
    <source>
        <dbReference type="Proteomes" id="UP000628086"/>
    </source>
</evidence>
<evidence type="ECO:0000256" key="1">
    <source>
        <dbReference type="SAM" id="SignalP"/>
    </source>
</evidence>
<evidence type="ECO:0000313" key="2">
    <source>
        <dbReference type="EMBL" id="MBC3474471.1"/>
    </source>
</evidence>
<organism evidence="2 3">
    <name type="scientific">Pseudomonas taiwanensis</name>
    <dbReference type="NCBI Taxonomy" id="470150"/>
    <lineage>
        <taxon>Bacteria</taxon>
        <taxon>Pseudomonadati</taxon>
        <taxon>Pseudomonadota</taxon>
        <taxon>Gammaproteobacteria</taxon>
        <taxon>Pseudomonadales</taxon>
        <taxon>Pseudomonadaceae</taxon>
        <taxon>Pseudomonas</taxon>
    </lineage>
</organism>
<name>A0ABR6V1W5_9PSED</name>
<feature type="signal peptide" evidence="1">
    <location>
        <begin position="1"/>
        <end position="18"/>
    </location>
</feature>
<dbReference type="Gene3D" id="2.30.140.50">
    <property type="entry name" value="Protein of unknown function DUF2790"/>
    <property type="match status" value="1"/>
</dbReference>
<dbReference type="InterPro" id="IPR021245">
    <property type="entry name" value="DUF2790"/>
</dbReference>
<dbReference type="Pfam" id="PF10976">
    <property type="entry name" value="DUF2790"/>
    <property type="match status" value="1"/>
</dbReference>
<accession>A0ABR6V1W5</accession>
<comment type="caution">
    <text evidence="2">The sequence shown here is derived from an EMBL/GenBank/DDBJ whole genome shotgun (WGS) entry which is preliminary data.</text>
</comment>
<keyword evidence="3" id="KW-1185">Reference proteome</keyword>
<sequence>MKALLTLLLCGLCSLAMAEEPSADTGHIPVEPYSYSHPLDIARVVSLSSVPDVCEVVPARMTYDDSHGHRHIVEYRVLGNGCSNN</sequence>
<proteinExistence type="predicted"/>
<dbReference type="EMBL" id="JABWRS010000001">
    <property type="protein sequence ID" value="MBC3474471.1"/>
    <property type="molecule type" value="Genomic_DNA"/>
</dbReference>
<reference evidence="2 3" key="1">
    <citation type="journal article" date="2020" name="Microorganisms">
        <title>Reliable Identification of Environmental Pseudomonas Isolates Using the rpoD Gene.</title>
        <authorList>
            <consortium name="The Broad Institute Genome Sequencing Platform"/>
            <person name="Girard L."/>
            <person name="Lood C."/>
            <person name="Rokni-Zadeh H."/>
            <person name="van Noort V."/>
            <person name="Lavigne R."/>
            <person name="De Mot R."/>
        </authorList>
    </citation>
    <scope>NUCLEOTIDE SEQUENCE [LARGE SCALE GENOMIC DNA]</scope>
    <source>
        <strain evidence="2 3">RW7P2</strain>
    </source>
</reference>
<gene>
    <name evidence="2" type="ORF">HU747_02555</name>
</gene>